<proteinExistence type="inferred from homology"/>
<feature type="binding site" evidence="13">
    <location>
        <begin position="54"/>
        <end position="61"/>
    </location>
    <ligand>
        <name>ATP</name>
        <dbReference type="ChEBI" id="CHEBI:30616"/>
    </ligand>
</feature>
<dbReference type="Proteomes" id="UP000268192">
    <property type="component" value="Chromosome"/>
</dbReference>
<evidence type="ECO:0000313" key="15">
    <source>
        <dbReference type="Proteomes" id="UP000268192"/>
    </source>
</evidence>
<comment type="similarity">
    <text evidence="13">Belongs to the LpxK family.</text>
</comment>
<evidence type="ECO:0000256" key="4">
    <source>
        <dbReference type="ARBA" id="ARBA00016436"/>
    </source>
</evidence>
<evidence type="ECO:0000256" key="8">
    <source>
        <dbReference type="ARBA" id="ARBA00022741"/>
    </source>
</evidence>
<keyword evidence="7 13" id="KW-0808">Transferase</keyword>
<accession>A0A3Q8XSL4</accession>
<dbReference type="GO" id="GO:0009029">
    <property type="term" value="F:lipid-A 4'-kinase activity"/>
    <property type="evidence" value="ECO:0007669"/>
    <property type="project" value="UniProtKB-UniRule"/>
</dbReference>
<evidence type="ECO:0000256" key="10">
    <source>
        <dbReference type="ARBA" id="ARBA00022840"/>
    </source>
</evidence>
<evidence type="ECO:0000256" key="6">
    <source>
        <dbReference type="ARBA" id="ARBA00022556"/>
    </source>
</evidence>
<comment type="function">
    <text evidence="1 13">Transfers the gamma-phosphate of ATP to the 4'-position of a tetraacyldisaccharide 1-phosphate intermediate (termed DS-1-P) to form tetraacyldisaccharide 1,4'-bis-phosphate (lipid IVA).</text>
</comment>
<keyword evidence="6 13" id="KW-0441">Lipid A biosynthesis</keyword>
<evidence type="ECO:0000256" key="11">
    <source>
        <dbReference type="ARBA" id="ARBA00023098"/>
    </source>
</evidence>
<dbReference type="InterPro" id="IPR027417">
    <property type="entry name" value="P-loop_NTPase"/>
</dbReference>
<dbReference type="Pfam" id="PF02606">
    <property type="entry name" value="LpxK"/>
    <property type="match status" value="1"/>
</dbReference>
<dbReference type="UniPathway" id="UPA00359">
    <property type="reaction ID" value="UER00482"/>
</dbReference>
<dbReference type="HAMAP" id="MF_00409">
    <property type="entry name" value="LpxK"/>
    <property type="match status" value="1"/>
</dbReference>
<dbReference type="GO" id="GO:0009245">
    <property type="term" value="P:lipid A biosynthetic process"/>
    <property type="evidence" value="ECO:0007669"/>
    <property type="project" value="UniProtKB-UniRule"/>
</dbReference>
<keyword evidence="15" id="KW-1185">Reference proteome</keyword>
<comment type="catalytic activity">
    <reaction evidence="13">
        <text>a lipid A disaccharide + ATP = a lipid IVA + ADP + H(+)</text>
        <dbReference type="Rhea" id="RHEA:67840"/>
        <dbReference type="ChEBI" id="CHEBI:15378"/>
        <dbReference type="ChEBI" id="CHEBI:30616"/>
        <dbReference type="ChEBI" id="CHEBI:176343"/>
        <dbReference type="ChEBI" id="CHEBI:176425"/>
        <dbReference type="ChEBI" id="CHEBI:456216"/>
        <dbReference type="EC" id="2.7.1.130"/>
    </reaction>
</comment>
<gene>
    <name evidence="13" type="primary">lpxK</name>
    <name evidence="14" type="ORF">D5400_18890</name>
</gene>
<evidence type="ECO:0000256" key="7">
    <source>
        <dbReference type="ARBA" id="ARBA00022679"/>
    </source>
</evidence>
<dbReference type="GO" id="GO:0009244">
    <property type="term" value="P:lipopolysaccharide core region biosynthetic process"/>
    <property type="evidence" value="ECO:0007669"/>
    <property type="project" value="TreeGrafter"/>
</dbReference>
<evidence type="ECO:0000256" key="9">
    <source>
        <dbReference type="ARBA" id="ARBA00022777"/>
    </source>
</evidence>
<dbReference type="EMBL" id="CP032509">
    <property type="protein sequence ID" value="AZN73080.1"/>
    <property type="molecule type" value="Genomic_DNA"/>
</dbReference>
<dbReference type="AlphaFoldDB" id="A0A3Q8XSL4"/>
<evidence type="ECO:0000256" key="1">
    <source>
        <dbReference type="ARBA" id="ARBA00002274"/>
    </source>
</evidence>
<keyword evidence="10 13" id="KW-0067">ATP-binding</keyword>
<keyword evidence="11 13" id="KW-0443">Lipid metabolism</keyword>
<evidence type="ECO:0000313" key="14">
    <source>
        <dbReference type="EMBL" id="AZN73080.1"/>
    </source>
</evidence>
<dbReference type="EC" id="2.7.1.130" evidence="3 13"/>
<evidence type="ECO:0000256" key="13">
    <source>
        <dbReference type="HAMAP-Rule" id="MF_00409"/>
    </source>
</evidence>
<dbReference type="RefSeq" id="WP_126011629.1">
    <property type="nucleotide sequence ID" value="NZ_CP032509.1"/>
</dbReference>
<keyword evidence="5 13" id="KW-0444">Lipid biosynthesis</keyword>
<dbReference type="KEGG" id="abaw:D5400_18890"/>
<dbReference type="GO" id="GO:0005524">
    <property type="term" value="F:ATP binding"/>
    <property type="evidence" value="ECO:0007669"/>
    <property type="project" value="UniProtKB-UniRule"/>
</dbReference>
<evidence type="ECO:0000256" key="5">
    <source>
        <dbReference type="ARBA" id="ARBA00022516"/>
    </source>
</evidence>
<dbReference type="PANTHER" id="PTHR42724:SF1">
    <property type="entry name" value="TETRAACYLDISACCHARIDE 4'-KINASE, MITOCHONDRIAL-RELATED"/>
    <property type="match status" value="1"/>
</dbReference>
<keyword evidence="9 13" id="KW-0418">Kinase</keyword>
<dbReference type="PANTHER" id="PTHR42724">
    <property type="entry name" value="TETRAACYLDISACCHARIDE 4'-KINASE"/>
    <property type="match status" value="1"/>
</dbReference>
<sequence length="345" mass="37344">MVSEAPPFWWNDADWRAKGLAPVAWAYGSIARRIMDRRQRLRLPVPVICVGNFTVGGAGKTPTAMALAKAAVAKGRKPGILSRGYGGSMDGPVLVDPHHHRAKDVGDEPMLLATHAPTVISRDRRRGAEMLIASGVDMIIMDDGFQSAQIENDYALLVIDAGRGLGNGHVIPAGPVRAPVIDQLRHATALLTVGSGAAASDMVRRASRAGKPIHQARIVPRDPGRFSSQRVFAYAGIGDPHRFFRSLEEAGAEIVRKRSFGDHHPFTDEEMRDLIADAAKDDLQLVATEKDVTRLKGHHGLAEELLAKTDALLIDMVFDQPSIPTSIVEKAIATFKDKRLSAPFG</sequence>
<protein>
    <recommendedName>
        <fullName evidence="4 13">Tetraacyldisaccharide 4'-kinase</fullName>
        <ecNumber evidence="3 13">2.7.1.130</ecNumber>
    </recommendedName>
    <alternativeName>
        <fullName evidence="12 13">Lipid A 4'-kinase</fullName>
    </alternativeName>
</protein>
<reference evidence="14 15" key="1">
    <citation type="submission" date="2018-09" db="EMBL/GenBank/DDBJ databases">
        <title>Marinorhizobium profundi gen. nov., sp. nov., isolated from a deep-sea sediment sample from the New Britain Trench and proposal of Marinorhizobiaceae fam. nov. in the order Rhizobiales of the class Alphaproteobacteria.</title>
        <authorList>
            <person name="Cao J."/>
        </authorList>
    </citation>
    <scope>NUCLEOTIDE SEQUENCE [LARGE SCALE GENOMIC DNA]</scope>
    <source>
        <strain evidence="14 15">WS11</strain>
    </source>
</reference>
<dbReference type="OrthoDB" id="9766423at2"/>
<evidence type="ECO:0000256" key="3">
    <source>
        <dbReference type="ARBA" id="ARBA00012071"/>
    </source>
</evidence>
<organism evidence="14 15">
    <name type="scientific">Georhizobium profundi</name>
    <dbReference type="NCBI Taxonomy" id="2341112"/>
    <lineage>
        <taxon>Bacteria</taxon>
        <taxon>Pseudomonadati</taxon>
        <taxon>Pseudomonadota</taxon>
        <taxon>Alphaproteobacteria</taxon>
        <taxon>Hyphomicrobiales</taxon>
        <taxon>Rhizobiaceae</taxon>
        <taxon>Georhizobium</taxon>
    </lineage>
</organism>
<keyword evidence="8 13" id="KW-0547">Nucleotide-binding</keyword>
<comment type="pathway">
    <text evidence="2 13">Glycolipid biosynthesis; lipid IV(A) biosynthesis; lipid IV(A) from (3R)-3-hydroxytetradecanoyl-[acyl-carrier-protein] and UDP-N-acetyl-alpha-D-glucosamine: step 6/6.</text>
</comment>
<name>A0A3Q8XSL4_9HYPH</name>
<evidence type="ECO:0000256" key="12">
    <source>
        <dbReference type="ARBA" id="ARBA00029757"/>
    </source>
</evidence>
<dbReference type="SUPFAM" id="SSF52540">
    <property type="entry name" value="P-loop containing nucleoside triphosphate hydrolases"/>
    <property type="match status" value="1"/>
</dbReference>
<dbReference type="GO" id="GO:0005886">
    <property type="term" value="C:plasma membrane"/>
    <property type="evidence" value="ECO:0007669"/>
    <property type="project" value="TreeGrafter"/>
</dbReference>
<dbReference type="InterPro" id="IPR003758">
    <property type="entry name" value="LpxK"/>
</dbReference>
<evidence type="ECO:0000256" key="2">
    <source>
        <dbReference type="ARBA" id="ARBA00004870"/>
    </source>
</evidence>
<dbReference type="NCBIfam" id="TIGR00682">
    <property type="entry name" value="lpxK"/>
    <property type="match status" value="1"/>
</dbReference>